<dbReference type="AlphaFoldDB" id="A0AAN8Y7G3"/>
<evidence type="ECO:0000256" key="1">
    <source>
        <dbReference type="SAM" id="MobiDB-lite"/>
    </source>
</evidence>
<dbReference type="PANTHER" id="PTHR48474:SF1">
    <property type="entry name" value="DUF1985 DOMAIN-CONTAINING PROTEIN"/>
    <property type="match status" value="1"/>
</dbReference>
<comment type="caution">
    <text evidence="2">The sequence shown here is derived from an EMBL/GenBank/DDBJ whole genome shotgun (WGS) entry which is preliminary data.</text>
</comment>
<dbReference type="EMBL" id="JBANQN010000008">
    <property type="protein sequence ID" value="KAK6782187.1"/>
    <property type="molecule type" value="Genomic_DNA"/>
</dbReference>
<evidence type="ECO:0000313" key="2">
    <source>
        <dbReference type="EMBL" id="KAK6782187.1"/>
    </source>
</evidence>
<organism evidence="2 3">
    <name type="scientific">Solanum bulbocastanum</name>
    <name type="common">Wild potato</name>
    <dbReference type="NCBI Taxonomy" id="147425"/>
    <lineage>
        <taxon>Eukaryota</taxon>
        <taxon>Viridiplantae</taxon>
        <taxon>Streptophyta</taxon>
        <taxon>Embryophyta</taxon>
        <taxon>Tracheophyta</taxon>
        <taxon>Spermatophyta</taxon>
        <taxon>Magnoliopsida</taxon>
        <taxon>eudicotyledons</taxon>
        <taxon>Gunneridae</taxon>
        <taxon>Pentapetalae</taxon>
        <taxon>asterids</taxon>
        <taxon>lamiids</taxon>
        <taxon>Solanales</taxon>
        <taxon>Solanaceae</taxon>
        <taxon>Solanoideae</taxon>
        <taxon>Solaneae</taxon>
        <taxon>Solanum</taxon>
    </lineage>
</organism>
<evidence type="ECO:0000313" key="3">
    <source>
        <dbReference type="Proteomes" id="UP001371456"/>
    </source>
</evidence>
<gene>
    <name evidence="2" type="ORF">RDI58_019983</name>
</gene>
<name>A0AAN8Y7G3_SOLBU</name>
<keyword evidence="3" id="KW-1185">Reference proteome</keyword>
<dbReference type="Proteomes" id="UP001371456">
    <property type="component" value="Unassembled WGS sequence"/>
</dbReference>
<reference evidence="2 3" key="1">
    <citation type="submission" date="2024-02" db="EMBL/GenBank/DDBJ databases">
        <title>de novo genome assembly of Solanum bulbocastanum strain 11H21.</title>
        <authorList>
            <person name="Hosaka A.J."/>
        </authorList>
    </citation>
    <scope>NUCLEOTIDE SEQUENCE [LARGE SCALE GENOMIC DNA]</scope>
    <source>
        <tissue evidence="2">Young leaves</tissue>
    </source>
</reference>
<feature type="region of interest" description="Disordered" evidence="1">
    <location>
        <begin position="34"/>
        <end position="72"/>
    </location>
</feature>
<proteinExistence type="predicted"/>
<protein>
    <submittedName>
        <fullName evidence="2">Uncharacterized protein</fullName>
    </submittedName>
</protein>
<feature type="compositionally biased region" description="Basic and acidic residues" evidence="1">
    <location>
        <begin position="56"/>
        <end position="72"/>
    </location>
</feature>
<accession>A0AAN8Y7G3</accession>
<sequence length="72" mass="8110">MVIRVQLKYRHPSCSKGNITPTPRELSVLQLSSEGIENQVGGQYSDSSDDDSDDSTSYKKDSDNDFKNFLHQ</sequence>
<dbReference type="PANTHER" id="PTHR48474">
    <property type="entry name" value="DUF1985 DOMAIN-CONTAINING PROTEIN"/>
    <property type="match status" value="1"/>
</dbReference>